<feature type="compositionally biased region" description="Low complexity" evidence="13">
    <location>
        <begin position="282"/>
        <end position="293"/>
    </location>
</feature>
<keyword evidence="7" id="KW-0175">Coiled coil</keyword>
<dbReference type="PANTHER" id="PTHR46232">
    <property type="entry name" value="SMARCE1 REGULATOR OF CHROMATIN"/>
    <property type="match status" value="1"/>
</dbReference>
<evidence type="ECO:0000256" key="7">
    <source>
        <dbReference type="ARBA" id="ARBA00023054"/>
    </source>
</evidence>
<evidence type="ECO:0000256" key="3">
    <source>
        <dbReference type="ARBA" id="ARBA00022553"/>
    </source>
</evidence>
<dbReference type="SMART" id="SM00214">
    <property type="entry name" value="VWC"/>
    <property type="match status" value="2"/>
</dbReference>
<evidence type="ECO:0000256" key="6">
    <source>
        <dbReference type="ARBA" id="ARBA00022902"/>
    </source>
</evidence>
<dbReference type="GO" id="GO:0007399">
    <property type="term" value="P:nervous system development"/>
    <property type="evidence" value="ECO:0007669"/>
    <property type="project" value="UniProtKB-KW"/>
</dbReference>
<evidence type="ECO:0000256" key="1">
    <source>
        <dbReference type="ARBA" id="ARBA00022481"/>
    </source>
</evidence>
<dbReference type="SMART" id="SM00398">
    <property type="entry name" value="HMG"/>
    <property type="match status" value="1"/>
</dbReference>
<gene>
    <name evidence="16" type="ORF">AKAME5_001314800</name>
</gene>
<dbReference type="PROSITE" id="PS50184">
    <property type="entry name" value="VWFC_2"/>
    <property type="match status" value="1"/>
</dbReference>
<dbReference type="GO" id="GO:0045892">
    <property type="term" value="P:negative regulation of DNA-templated transcription"/>
    <property type="evidence" value="ECO:0007669"/>
    <property type="project" value="TreeGrafter"/>
</dbReference>
<feature type="compositionally biased region" description="Basic and acidic residues" evidence="13">
    <location>
        <begin position="653"/>
        <end position="665"/>
    </location>
</feature>
<dbReference type="InterPro" id="IPR001007">
    <property type="entry name" value="VWF_dom"/>
</dbReference>
<feature type="domain" description="VWFC" evidence="15">
    <location>
        <begin position="540"/>
        <end position="598"/>
    </location>
</feature>
<evidence type="ECO:0000313" key="16">
    <source>
        <dbReference type="EMBL" id="GLD61320.1"/>
    </source>
</evidence>
<keyword evidence="1" id="KW-0488">Methylation</keyword>
<dbReference type="AlphaFoldDB" id="A0AAD3RAV5"/>
<feature type="compositionally biased region" description="Basic and acidic residues" evidence="13">
    <location>
        <begin position="263"/>
        <end position="281"/>
    </location>
</feature>
<feature type="compositionally biased region" description="Low complexity" evidence="13">
    <location>
        <begin position="303"/>
        <end position="314"/>
    </location>
</feature>
<evidence type="ECO:0000256" key="8">
    <source>
        <dbReference type="ARBA" id="ARBA00023125"/>
    </source>
</evidence>
<evidence type="ECO:0000256" key="5">
    <source>
        <dbReference type="ARBA" id="ARBA00022853"/>
    </source>
</evidence>
<dbReference type="FunFam" id="1.10.30.10:FF:000011">
    <property type="entry name" value="Putative SWI/SNF-related matrix-associated actin-dependent regulator of chromatin subfamily E member 1"/>
    <property type="match status" value="1"/>
</dbReference>
<feature type="DNA-binding region" description="HMG box" evidence="12">
    <location>
        <begin position="31"/>
        <end position="103"/>
    </location>
</feature>
<evidence type="ECO:0000256" key="9">
    <source>
        <dbReference type="ARBA" id="ARBA00023242"/>
    </source>
</evidence>
<dbReference type="Pfam" id="PF23331">
    <property type="entry name" value="VWC2L_C"/>
    <property type="match status" value="1"/>
</dbReference>
<dbReference type="GO" id="GO:0016922">
    <property type="term" value="F:nuclear receptor binding"/>
    <property type="evidence" value="ECO:0007669"/>
    <property type="project" value="TreeGrafter"/>
</dbReference>
<feature type="compositionally biased region" description="Low complexity" evidence="13">
    <location>
        <begin position="367"/>
        <end position="376"/>
    </location>
</feature>
<dbReference type="GO" id="GO:0016514">
    <property type="term" value="C:SWI/SNF complex"/>
    <property type="evidence" value="ECO:0007669"/>
    <property type="project" value="TreeGrafter"/>
</dbReference>
<organism evidence="16 17">
    <name type="scientific">Lates japonicus</name>
    <name type="common">Japanese lates</name>
    <dbReference type="NCBI Taxonomy" id="270547"/>
    <lineage>
        <taxon>Eukaryota</taxon>
        <taxon>Metazoa</taxon>
        <taxon>Chordata</taxon>
        <taxon>Craniata</taxon>
        <taxon>Vertebrata</taxon>
        <taxon>Euteleostomi</taxon>
        <taxon>Actinopterygii</taxon>
        <taxon>Neopterygii</taxon>
        <taxon>Teleostei</taxon>
        <taxon>Neoteleostei</taxon>
        <taxon>Acanthomorphata</taxon>
        <taxon>Carangaria</taxon>
        <taxon>Carangaria incertae sedis</taxon>
        <taxon>Centropomidae</taxon>
        <taxon>Lates</taxon>
    </lineage>
</organism>
<dbReference type="InterPro" id="IPR059152">
    <property type="entry name" value="VWC2L_N"/>
</dbReference>
<accession>A0AAD3RAV5</accession>
<evidence type="ECO:0000256" key="11">
    <source>
        <dbReference type="ARBA" id="ARBA00079499"/>
    </source>
</evidence>
<dbReference type="PROSITE" id="PS50118">
    <property type="entry name" value="HMG_BOX_2"/>
    <property type="match status" value="1"/>
</dbReference>
<keyword evidence="17" id="KW-1185">Reference proteome</keyword>
<evidence type="ECO:0000259" key="15">
    <source>
        <dbReference type="PROSITE" id="PS50184"/>
    </source>
</evidence>
<keyword evidence="6" id="KW-0524">Neurogenesis</keyword>
<protein>
    <recommendedName>
        <fullName evidence="10">SWI/SNF-related matrix-associated actin-dependent regulator of chromatin subfamily E member 1</fullName>
    </recommendedName>
    <alternativeName>
        <fullName evidence="11">BRG1-associated factor 57</fullName>
    </alternativeName>
</protein>
<evidence type="ECO:0000256" key="12">
    <source>
        <dbReference type="PROSITE-ProRule" id="PRU00267"/>
    </source>
</evidence>
<dbReference type="Proteomes" id="UP001279410">
    <property type="component" value="Unassembled WGS sequence"/>
</dbReference>
<dbReference type="Pfam" id="PF23333">
    <property type="entry name" value="VWC2L_1st"/>
    <property type="match status" value="1"/>
</dbReference>
<dbReference type="Pfam" id="PF23334">
    <property type="entry name" value="VWC2L_2nd"/>
    <property type="match status" value="1"/>
</dbReference>
<comment type="caution">
    <text evidence="16">The sequence shown here is derived from an EMBL/GenBank/DDBJ whole genome shotgun (WGS) entry which is preliminary data.</text>
</comment>
<dbReference type="EMBL" id="BRZM01000044">
    <property type="protein sequence ID" value="GLD61320.1"/>
    <property type="molecule type" value="Genomic_DNA"/>
</dbReference>
<keyword evidence="3" id="KW-0597">Phosphoprotein</keyword>
<evidence type="ECO:0000313" key="17">
    <source>
        <dbReference type="Proteomes" id="UP001279410"/>
    </source>
</evidence>
<keyword evidence="8 12" id="KW-0238">DNA-binding</keyword>
<feature type="domain" description="HMG box" evidence="14">
    <location>
        <begin position="31"/>
        <end position="103"/>
    </location>
</feature>
<keyword evidence="4" id="KW-0832">Ubl conjugation</keyword>
<proteinExistence type="predicted"/>
<dbReference type="GO" id="GO:0031492">
    <property type="term" value="F:nucleosomal DNA binding"/>
    <property type="evidence" value="ECO:0007669"/>
    <property type="project" value="TreeGrafter"/>
</dbReference>
<dbReference type="Gene3D" id="1.10.30.10">
    <property type="entry name" value="High mobility group box domain"/>
    <property type="match status" value="1"/>
</dbReference>
<feature type="compositionally biased region" description="Pro residues" evidence="13">
    <location>
        <begin position="339"/>
        <end position="349"/>
    </location>
</feature>
<dbReference type="SUPFAM" id="SSF57603">
    <property type="entry name" value="FnI-like domain"/>
    <property type="match status" value="1"/>
</dbReference>
<dbReference type="PROSITE" id="PS01208">
    <property type="entry name" value="VWFC_1"/>
    <property type="match status" value="1"/>
</dbReference>
<name>A0AAD3RAV5_LATJO</name>
<evidence type="ECO:0000256" key="13">
    <source>
        <dbReference type="SAM" id="MobiDB-lite"/>
    </source>
</evidence>
<dbReference type="CDD" id="cd21983">
    <property type="entry name" value="HMG-box_SMARCE1"/>
    <property type="match status" value="1"/>
</dbReference>
<dbReference type="Pfam" id="PF00505">
    <property type="entry name" value="HMG_box"/>
    <property type="match status" value="1"/>
</dbReference>
<feature type="region of interest" description="Disordered" evidence="13">
    <location>
        <begin position="1"/>
        <end position="37"/>
    </location>
</feature>
<evidence type="ECO:0000256" key="4">
    <source>
        <dbReference type="ARBA" id="ARBA00022843"/>
    </source>
</evidence>
<sequence length="679" mass="75888">MSKRPSYAPPPPPAPTTNSSGITVPKPPKPPDKPLMPYMRYSRKVSRKVWDQVKASNPDLKLWEIGKIIGGMWRDLTDEEKQDYLNEYEAEKIEYNDSLKAYHNSPAYLAYINAKNRAEAAMEEESRQRQSRMDKGEPYMSIQPAEDPDDYDDGFSVKHTAAARFQRNHRLISDILSEIVVPDVRSVVTTARMQVLKRQVQSLMVHQRKLEAELLQIEDRHQDKKRRFLETTDSFNTELKRLCSQKVEVDMEKLAAEMAAAEEAARRRAEEREREAAEQAEKAAQQAQQQQQETAGNKNAEQSSSNANNTTISTLGTKEEDMPSPMVADKAVPAGPTSDPHPAPLPLSDPPSSASDKATPPPEPSRESSTPSSSTPSDDDEWMNWASLQLTCASLAPPTVGRESHRSATAVGVGAGNLFTMIHRHYVLSFLPVALVQLCLLLLLPPHGPGSIAERAVAAEYSSKTDLDYEFGDYRGKWCIDDHGFVYGIGEVYFPSPTACPCTCTVDGPVCVRPKCPRIHPRCTRIRYKACCPVCEAMARVCVYGGKTYRLLEEFRLSRCERCRCEANREVYCSISDCPAPHCVNPTYEPNHCCPICKSGPNCFAGSRVIPAGERVNIDEQTVCYCTYQDGTWHTHPHATCEQHPHPSLTPDVRTEPPRDEDTRGKGARTFIPRLDVIP</sequence>
<dbReference type="InterPro" id="IPR036910">
    <property type="entry name" value="HMG_box_dom_sf"/>
</dbReference>
<evidence type="ECO:0000256" key="10">
    <source>
        <dbReference type="ARBA" id="ARBA00067740"/>
    </source>
</evidence>
<feature type="region of interest" description="Disordered" evidence="13">
    <location>
        <begin position="262"/>
        <end position="381"/>
    </location>
</feature>
<evidence type="ECO:0000256" key="2">
    <source>
        <dbReference type="ARBA" id="ARBA00022499"/>
    </source>
</evidence>
<dbReference type="PANTHER" id="PTHR46232:SF1">
    <property type="entry name" value="SWI_SNF-RELATED MATRIX-ASSOCIATED ACTIN-DEPENDENT REGULATOR OF CHROMATIN SUBFAMILY E MEMBER 1"/>
    <property type="match status" value="1"/>
</dbReference>
<evidence type="ECO:0000259" key="14">
    <source>
        <dbReference type="PROSITE" id="PS50118"/>
    </source>
</evidence>
<keyword evidence="5" id="KW-0156">Chromatin regulator</keyword>
<keyword evidence="2" id="KW-1017">Isopeptide bond</keyword>
<keyword evidence="9 12" id="KW-0539">Nucleus</keyword>
<feature type="region of interest" description="Disordered" evidence="13">
    <location>
        <begin position="640"/>
        <end position="667"/>
    </location>
</feature>
<reference evidence="16" key="1">
    <citation type="submission" date="2022-08" db="EMBL/GenBank/DDBJ databases">
        <title>Genome sequencing of akame (Lates japonicus).</title>
        <authorList>
            <person name="Hashiguchi Y."/>
            <person name="Takahashi H."/>
        </authorList>
    </citation>
    <scope>NUCLEOTIDE SEQUENCE</scope>
    <source>
        <strain evidence="16">Kochi</strain>
    </source>
</reference>
<dbReference type="GO" id="GO:0006325">
    <property type="term" value="P:chromatin organization"/>
    <property type="evidence" value="ECO:0007669"/>
    <property type="project" value="UniProtKB-KW"/>
</dbReference>
<dbReference type="Gene3D" id="6.20.200.20">
    <property type="match status" value="1"/>
</dbReference>
<dbReference type="SUPFAM" id="SSF47095">
    <property type="entry name" value="HMG-box"/>
    <property type="match status" value="1"/>
</dbReference>
<dbReference type="InterPro" id="IPR009071">
    <property type="entry name" value="HMG_box_dom"/>
</dbReference>
<dbReference type="InterPro" id="IPR057856">
    <property type="entry name" value="VWC2L_C"/>
</dbReference>